<organism evidence="5 6">
    <name type="scientific">Chryseosolibacter indicus</name>
    <dbReference type="NCBI Taxonomy" id="2782351"/>
    <lineage>
        <taxon>Bacteria</taxon>
        <taxon>Pseudomonadati</taxon>
        <taxon>Bacteroidota</taxon>
        <taxon>Cytophagia</taxon>
        <taxon>Cytophagales</taxon>
        <taxon>Chryseotaleaceae</taxon>
        <taxon>Chryseosolibacter</taxon>
    </lineage>
</organism>
<evidence type="ECO:0000259" key="4">
    <source>
        <dbReference type="PROSITE" id="PS01124"/>
    </source>
</evidence>
<dbReference type="RefSeq" id="WP_254156277.1">
    <property type="nucleotide sequence ID" value="NZ_JAHESD010000073.1"/>
</dbReference>
<dbReference type="InterPro" id="IPR018062">
    <property type="entry name" value="HTH_AraC-typ_CS"/>
</dbReference>
<dbReference type="SMART" id="SM00342">
    <property type="entry name" value="HTH_ARAC"/>
    <property type="match status" value="1"/>
</dbReference>
<dbReference type="PANTHER" id="PTHR47893:SF1">
    <property type="entry name" value="REGULATORY PROTEIN PCHR"/>
    <property type="match status" value="1"/>
</dbReference>
<dbReference type="PANTHER" id="PTHR47893">
    <property type="entry name" value="REGULATORY PROTEIN PCHR"/>
    <property type="match status" value="1"/>
</dbReference>
<keyword evidence="6" id="KW-1185">Reference proteome</keyword>
<gene>
    <name evidence="5" type="ORF">KK060_21645</name>
</gene>
<dbReference type="PROSITE" id="PS01124">
    <property type="entry name" value="HTH_ARAC_FAMILY_2"/>
    <property type="match status" value="1"/>
</dbReference>
<accession>A0ABS5VWW5</accession>
<keyword evidence="3" id="KW-0804">Transcription</keyword>
<keyword evidence="2" id="KW-0238">DNA-binding</keyword>
<comment type="caution">
    <text evidence="5">The sequence shown here is derived from an EMBL/GenBank/DDBJ whole genome shotgun (WGS) entry which is preliminary data.</text>
</comment>
<reference evidence="5 6" key="1">
    <citation type="submission" date="2021-05" db="EMBL/GenBank/DDBJ databases">
        <title>A Polyphasic approach of four new species of the genus Ohtaekwangia: Ohtaekwangia histidinii sp. nov., Ohtaekwangia cretensis sp. nov., Ohtaekwangia indiensis sp. nov., Ohtaekwangia reichenbachii sp. nov. from diverse environment.</title>
        <authorList>
            <person name="Octaviana S."/>
        </authorList>
    </citation>
    <scope>NUCLEOTIDE SEQUENCE [LARGE SCALE GENOMIC DNA]</scope>
    <source>
        <strain evidence="5 6">PWU20</strain>
    </source>
</reference>
<evidence type="ECO:0000313" key="5">
    <source>
        <dbReference type="EMBL" id="MBT1705910.1"/>
    </source>
</evidence>
<keyword evidence="1" id="KW-0805">Transcription regulation</keyword>
<dbReference type="SUPFAM" id="SSF46689">
    <property type="entry name" value="Homeodomain-like"/>
    <property type="match status" value="1"/>
</dbReference>
<evidence type="ECO:0000256" key="3">
    <source>
        <dbReference type="ARBA" id="ARBA00023163"/>
    </source>
</evidence>
<dbReference type="Gene3D" id="1.10.10.60">
    <property type="entry name" value="Homeodomain-like"/>
    <property type="match status" value="1"/>
</dbReference>
<name>A0ABS5VWW5_9BACT</name>
<dbReference type="Pfam" id="PF12833">
    <property type="entry name" value="HTH_18"/>
    <property type="match status" value="1"/>
</dbReference>
<dbReference type="InterPro" id="IPR018060">
    <property type="entry name" value="HTH_AraC"/>
</dbReference>
<dbReference type="InterPro" id="IPR053142">
    <property type="entry name" value="PchR_regulatory_protein"/>
</dbReference>
<dbReference type="PROSITE" id="PS00041">
    <property type="entry name" value="HTH_ARAC_FAMILY_1"/>
    <property type="match status" value="1"/>
</dbReference>
<sequence>MSKCFNLNYPDMMEGQDNSASVLNEFSEWRISQTLWGSYSERSYQSSWFKINELKTAFINECKIAAVYEPLPSVVNFCLPLTGYIGTQFKHKNLTLELANGNYHNIYSPACEYELLIKKEVHGIHIEIDLKYFIGLLNDTEHWSSELKSKIGGRDFYYTGKFNSPEIKNLLIEIINTPLQGSIKKLFVEAKMMELLSFQFSHLLNHASQSSSVSRTDRELGEAVKQYLSKTFSSDHSLQALARQFVTNEFRLKKVFKAVNGVTVFEFIFNEKMNYARHLMLDKNMLVREAASAVGYKNPNHFSTAFKRKFGVNPMLIKK</sequence>
<evidence type="ECO:0000256" key="2">
    <source>
        <dbReference type="ARBA" id="ARBA00023125"/>
    </source>
</evidence>
<dbReference type="InterPro" id="IPR009057">
    <property type="entry name" value="Homeodomain-like_sf"/>
</dbReference>
<dbReference type="EMBL" id="JAHESD010000073">
    <property type="protein sequence ID" value="MBT1705910.1"/>
    <property type="molecule type" value="Genomic_DNA"/>
</dbReference>
<dbReference type="Proteomes" id="UP000772618">
    <property type="component" value="Unassembled WGS sequence"/>
</dbReference>
<protein>
    <submittedName>
        <fullName evidence="5">AraC family transcriptional regulator</fullName>
    </submittedName>
</protein>
<proteinExistence type="predicted"/>
<evidence type="ECO:0000313" key="6">
    <source>
        <dbReference type="Proteomes" id="UP000772618"/>
    </source>
</evidence>
<feature type="domain" description="HTH araC/xylS-type" evidence="4">
    <location>
        <begin position="222"/>
        <end position="319"/>
    </location>
</feature>
<evidence type="ECO:0000256" key="1">
    <source>
        <dbReference type="ARBA" id="ARBA00023015"/>
    </source>
</evidence>